<dbReference type="AlphaFoldDB" id="A0A1X7TXQ9"/>
<feature type="region of interest" description="Disordered" evidence="1">
    <location>
        <begin position="1"/>
        <end position="21"/>
    </location>
</feature>
<dbReference type="Gene3D" id="3.10.450.10">
    <property type="match status" value="1"/>
</dbReference>
<evidence type="ECO:0000313" key="2">
    <source>
        <dbReference type="EnsemblMetazoa" id="Aqu2.1.20174_001"/>
    </source>
</evidence>
<sequence length="104" mass="11456">MASGRDRNEPDYLPATPAEGLKPMPVTPEVIAIAGKMKKDAEKKLKKSFSTYTPLYYIKNGETDYCIRVEVGVNEMIDVSGKYVAGNAMRVKAKAVTKDIPMTI</sequence>
<organism evidence="2">
    <name type="scientific">Amphimedon queenslandica</name>
    <name type="common">Sponge</name>
    <dbReference type="NCBI Taxonomy" id="400682"/>
    <lineage>
        <taxon>Eukaryota</taxon>
        <taxon>Metazoa</taxon>
        <taxon>Porifera</taxon>
        <taxon>Demospongiae</taxon>
        <taxon>Heteroscleromorpha</taxon>
        <taxon>Haplosclerida</taxon>
        <taxon>Niphatidae</taxon>
        <taxon>Amphimedon</taxon>
    </lineage>
</organism>
<feature type="compositionally biased region" description="Basic and acidic residues" evidence="1">
    <location>
        <begin position="1"/>
        <end position="10"/>
    </location>
</feature>
<name>A0A1X7TXQ9_AMPQE</name>
<protein>
    <submittedName>
        <fullName evidence="2">Uncharacterized protein</fullName>
    </submittedName>
</protein>
<dbReference type="InParanoid" id="A0A1X7TXQ9"/>
<proteinExistence type="predicted"/>
<accession>A0A1X7TXQ9</accession>
<evidence type="ECO:0000256" key="1">
    <source>
        <dbReference type="SAM" id="MobiDB-lite"/>
    </source>
</evidence>
<reference evidence="2" key="1">
    <citation type="submission" date="2017-05" db="UniProtKB">
        <authorList>
            <consortium name="EnsemblMetazoa"/>
        </authorList>
    </citation>
    <scope>IDENTIFICATION</scope>
</reference>
<dbReference type="EnsemblMetazoa" id="Aqu2.1.20174_001">
    <property type="protein sequence ID" value="Aqu2.1.20174_001"/>
    <property type="gene ID" value="Aqu2.1.20174"/>
</dbReference>